<keyword evidence="1" id="KW-0732">Signal</keyword>
<proteinExistence type="predicted"/>
<reference evidence="2" key="2">
    <citation type="submission" date="2020-09" db="EMBL/GenBank/DDBJ databases">
        <authorList>
            <person name="Sun Q."/>
            <person name="Ohkuma M."/>
        </authorList>
    </citation>
    <scope>NUCLEOTIDE SEQUENCE</scope>
    <source>
        <strain evidence="2">JCM 10088</strain>
    </source>
</reference>
<dbReference type="RefSeq" id="WP_188595658.1">
    <property type="nucleotide sequence ID" value="NZ_BMNL01000001.1"/>
</dbReference>
<comment type="caution">
    <text evidence="2">The sequence shown here is derived from an EMBL/GenBank/DDBJ whole genome shotgun (WGS) entry which is preliminary data.</text>
</comment>
<dbReference type="InterPro" id="IPR005519">
    <property type="entry name" value="Acid_phosphat_B-like"/>
</dbReference>
<dbReference type="Pfam" id="PF03767">
    <property type="entry name" value="Acid_phosphat_B"/>
    <property type="match status" value="1"/>
</dbReference>
<dbReference type="OrthoDB" id="24721at2157"/>
<dbReference type="InterPro" id="IPR023214">
    <property type="entry name" value="HAD_sf"/>
</dbReference>
<name>A0A830GTB6_9CREN</name>
<evidence type="ECO:0000256" key="1">
    <source>
        <dbReference type="ARBA" id="ARBA00022729"/>
    </source>
</evidence>
<dbReference type="AlphaFoldDB" id="A0A830GTB6"/>
<evidence type="ECO:0000313" key="2">
    <source>
        <dbReference type="EMBL" id="GGP19322.1"/>
    </source>
</evidence>
<keyword evidence="3" id="KW-1185">Reference proteome</keyword>
<dbReference type="Gene3D" id="3.40.50.1000">
    <property type="entry name" value="HAD superfamily/HAD-like"/>
    <property type="match status" value="1"/>
</dbReference>
<dbReference type="InterPro" id="IPR036412">
    <property type="entry name" value="HAD-like_sf"/>
</dbReference>
<sequence length="155" mass="16967">MVVLSFDIDGTLVDSTSRLISCMENGKVDWKCFLDCGKLGMDKPIPLNISIINKAIRSGLAVILVTGRPERMRECTLSQLMKFGVDVGGIRMLVMRGDHDDRPDPEYKVDALAGVGLPDVIHCDDNEDTVNSLISHGFKATLASKCDSINPYLNP</sequence>
<reference evidence="2" key="1">
    <citation type="journal article" date="2014" name="Int. J. Syst. Evol. Microbiol.">
        <title>Complete genome sequence of Corynebacterium casei LMG S-19264T (=DSM 44701T), isolated from a smear-ripened cheese.</title>
        <authorList>
            <consortium name="US DOE Joint Genome Institute (JGI-PGF)"/>
            <person name="Walter F."/>
            <person name="Albersmeier A."/>
            <person name="Kalinowski J."/>
            <person name="Ruckert C."/>
        </authorList>
    </citation>
    <scope>NUCLEOTIDE SEQUENCE</scope>
    <source>
        <strain evidence="2">JCM 10088</strain>
    </source>
</reference>
<evidence type="ECO:0000313" key="3">
    <source>
        <dbReference type="Proteomes" id="UP000610960"/>
    </source>
</evidence>
<dbReference type="Proteomes" id="UP000610960">
    <property type="component" value="Unassembled WGS sequence"/>
</dbReference>
<dbReference type="SUPFAM" id="SSF56784">
    <property type="entry name" value="HAD-like"/>
    <property type="match status" value="1"/>
</dbReference>
<organism evidence="2 3">
    <name type="scientific">Thermocladium modestius</name>
    <dbReference type="NCBI Taxonomy" id="62609"/>
    <lineage>
        <taxon>Archaea</taxon>
        <taxon>Thermoproteota</taxon>
        <taxon>Thermoprotei</taxon>
        <taxon>Thermoproteales</taxon>
        <taxon>Thermoproteaceae</taxon>
        <taxon>Thermocladium</taxon>
    </lineage>
</organism>
<accession>A0A830GTB6</accession>
<dbReference type="EMBL" id="BMNL01000001">
    <property type="protein sequence ID" value="GGP19322.1"/>
    <property type="molecule type" value="Genomic_DNA"/>
</dbReference>
<protein>
    <submittedName>
        <fullName evidence="2">Uncharacterized protein</fullName>
    </submittedName>
</protein>
<gene>
    <name evidence="2" type="ORF">GCM10007981_02540</name>
</gene>